<keyword evidence="3" id="KW-0597">Phosphoprotein</keyword>
<dbReference type="InterPro" id="IPR025110">
    <property type="entry name" value="AMP-bd_C"/>
</dbReference>
<keyword evidence="5" id="KW-0045">Antibiotic biosynthesis</keyword>
<feature type="domain" description="Carrier" evidence="6">
    <location>
        <begin position="515"/>
        <end position="589"/>
    </location>
</feature>
<organism evidence="7 8">
    <name type="scientific">Streptomyces albipurpureus</name>
    <dbReference type="NCBI Taxonomy" id="2897419"/>
    <lineage>
        <taxon>Bacteria</taxon>
        <taxon>Bacillati</taxon>
        <taxon>Actinomycetota</taxon>
        <taxon>Actinomycetes</taxon>
        <taxon>Kitasatosporales</taxon>
        <taxon>Streptomycetaceae</taxon>
        <taxon>Streptomyces</taxon>
    </lineage>
</organism>
<dbReference type="InterPro" id="IPR020806">
    <property type="entry name" value="PKS_PP-bd"/>
</dbReference>
<dbReference type="Gene3D" id="2.30.38.10">
    <property type="entry name" value="Luciferase, Domain 3"/>
    <property type="match status" value="1"/>
</dbReference>
<dbReference type="InterPro" id="IPR020845">
    <property type="entry name" value="AMP-binding_CS"/>
</dbReference>
<dbReference type="EMBL" id="JAMQAW010000053">
    <property type="protein sequence ID" value="MCM2393018.1"/>
    <property type="molecule type" value="Genomic_DNA"/>
</dbReference>
<dbReference type="Pfam" id="PF00550">
    <property type="entry name" value="PP-binding"/>
    <property type="match status" value="1"/>
</dbReference>
<evidence type="ECO:0000259" key="6">
    <source>
        <dbReference type="PROSITE" id="PS50075"/>
    </source>
</evidence>
<reference evidence="7" key="1">
    <citation type="submission" date="2022-06" db="EMBL/GenBank/DDBJ databases">
        <title>Genome public.</title>
        <authorList>
            <person name="Sun Q."/>
        </authorList>
    </citation>
    <scope>NUCLEOTIDE SEQUENCE</scope>
    <source>
        <strain evidence="7">CWNU-1</strain>
    </source>
</reference>
<evidence type="ECO:0000313" key="7">
    <source>
        <dbReference type="EMBL" id="MCM2393018.1"/>
    </source>
</evidence>
<dbReference type="InterPro" id="IPR036736">
    <property type="entry name" value="ACP-like_sf"/>
</dbReference>
<gene>
    <name evidence="7" type="ORF">NBG84_32855</name>
</gene>
<dbReference type="Pfam" id="PF00501">
    <property type="entry name" value="AMP-binding"/>
    <property type="match status" value="1"/>
</dbReference>
<dbReference type="Gene3D" id="1.10.1200.10">
    <property type="entry name" value="ACP-like"/>
    <property type="match status" value="1"/>
</dbReference>
<dbReference type="InterPro" id="IPR045851">
    <property type="entry name" value="AMP-bd_C_sf"/>
</dbReference>
<dbReference type="Gene3D" id="3.30.559.10">
    <property type="entry name" value="Chloramphenicol acetyltransferase-like domain"/>
    <property type="match status" value="1"/>
</dbReference>
<dbReference type="Pfam" id="PF00668">
    <property type="entry name" value="Condensation"/>
    <property type="match status" value="1"/>
</dbReference>
<dbReference type="Pfam" id="PF13193">
    <property type="entry name" value="AMP-binding_C"/>
    <property type="match status" value="1"/>
</dbReference>
<evidence type="ECO:0000256" key="1">
    <source>
        <dbReference type="ARBA" id="ARBA00001957"/>
    </source>
</evidence>
<dbReference type="InterPro" id="IPR010071">
    <property type="entry name" value="AA_adenyl_dom"/>
</dbReference>
<keyword evidence="2" id="KW-0596">Phosphopantetheine</keyword>
<dbReference type="InterPro" id="IPR000873">
    <property type="entry name" value="AMP-dep_synth/lig_dom"/>
</dbReference>
<dbReference type="InterPro" id="IPR023213">
    <property type="entry name" value="CAT-like_dom_sf"/>
</dbReference>
<dbReference type="NCBIfam" id="TIGR01720">
    <property type="entry name" value="NRPS-para261"/>
    <property type="match status" value="1"/>
</dbReference>
<name>A0ABT0UWQ4_9ACTN</name>
<dbReference type="SUPFAM" id="SSF52777">
    <property type="entry name" value="CoA-dependent acyltransferases"/>
    <property type="match status" value="2"/>
</dbReference>
<feature type="non-terminal residue" evidence="7">
    <location>
        <position position="1"/>
    </location>
</feature>
<dbReference type="SMART" id="SM00823">
    <property type="entry name" value="PKS_PP"/>
    <property type="match status" value="1"/>
</dbReference>
<dbReference type="PANTHER" id="PTHR45527">
    <property type="entry name" value="NONRIBOSOMAL PEPTIDE SYNTHETASE"/>
    <property type="match status" value="1"/>
</dbReference>
<dbReference type="PROSITE" id="PS00012">
    <property type="entry name" value="PHOSPHOPANTETHEINE"/>
    <property type="match status" value="1"/>
</dbReference>
<keyword evidence="4" id="KW-0677">Repeat</keyword>
<evidence type="ECO:0000256" key="3">
    <source>
        <dbReference type="ARBA" id="ARBA00022553"/>
    </source>
</evidence>
<dbReference type="InterPro" id="IPR006162">
    <property type="entry name" value="Ppantetheine_attach_site"/>
</dbReference>
<dbReference type="RefSeq" id="WP_250923336.1">
    <property type="nucleotide sequence ID" value="NZ_JAMQAW010000053.1"/>
</dbReference>
<dbReference type="PROSITE" id="PS50075">
    <property type="entry name" value="CARRIER"/>
    <property type="match status" value="1"/>
</dbReference>
<dbReference type="InterPro" id="IPR010060">
    <property type="entry name" value="NRPS_synth"/>
</dbReference>
<dbReference type="SUPFAM" id="SSF47336">
    <property type="entry name" value="ACP-like"/>
    <property type="match status" value="1"/>
</dbReference>
<dbReference type="SUPFAM" id="SSF56801">
    <property type="entry name" value="Acetyl-CoA synthetase-like"/>
    <property type="match status" value="1"/>
</dbReference>
<protein>
    <submittedName>
        <fullName evidence="7">Amino acid adenylation domain-containing protein</fullName>
    </submittedName>
</protein>
<dbReference type="InterPro" id="IPR001242">
    <property type="entry name" value="Condensation_dom"/>
</dbReference>
<evidence type="ECO:0000256" key="4">
    <source>
        <dbReference type="ARBA" id="ARBA00022737"/>
    </source>
</evidence>
<dbReference type="CDD" id="cd17646">
    <property type="entry name" value="A_NRPS_AB3403-like"/>
    <property type="match status" value="1"/>
</dbReference>
<evidence type="ECO:0000256" key="5">
    <source>
        <dbReference type="ARBA" id="ARBA00023194"/>
    </source>
</evidence>
<comment type="cofactor">
    <cofactor evidence="1">
        <name>pantetheine 4'-phosphate</name>
        <dbReference type="ChEBI" id="CHEBI:47942"/>
    </cofactor>
</comment>
<evidence type="ECO:0000313" key="8">
    <source>
        <dbReference type="Proteomes" id="UP001431429"/>
    </source>
</evidence>
<comment type="caution">
    <text evidence="7">The sequence shown here is derived from an EMBL/GenBank/DDBJ whole genome shotgun (WGS) entry which is preliminary data.</text>
</comment>
<accession>A0ABT0UWQ4</accession>
<evidence type="ECO:0000256" key="2">
    <source>
        <dbReference type="ARBA" id="ARBA00022450"/>
    </source>
</evidence>
<dbReference type="Gene3D" id="3.30.559.30">
    <property type="entry name" value="Nonribosomal peptide synthetase, condensation domain"/>
    <property type="match status" value="1"/>
</dbReference>
<keyword evidence="8" id="KW-1185">Reference proteome</keyword>
<dbReference type="PANTHER" id="PTHR45527:SF1">
    <property type="entry name" value="FATTY ACID SYNTHASE"/>
    <property type="match status" value="1"/>
</dbReference>
<proteinExistence type="predicted"/>
<dbReference type="Gene3D" id="3.30.300.30">
    <property type="match status" value="1"/>
</dbReference>
<dbReference type="PROSITE" id="PS00455">
    <property type="entry name" value="AMP_BINDING"/>
    <property type="match status" value="1"/>
</dbReference>
<dbReference type="Gene3D" id="3.40.50.980">
    <property type="match status" value="2"/>
</dbReference>
<dbReference type="Proteomes" id="UP001431429">
    <property type="component" value="Unassembled WGS sequence"/>
</dbReference>
<sequence>QLTYQELNARANQLARYLIGQGAGPEGLVGLALPRSAELIVTLLAVLKSGAGYVPIDPDYPADRIASMLDDAQPALLITDTQTAPAVPEAGSIRQVLLDDADTARHITSLDNTDVTDTDRSGALLPQHPAYVIYTSGSTGKPKGVTITHEGLVNRLLWMQAEYCLTREDRVLQKTPSSFDVSVWEFFWPLIVGASLVVAVPGAHRDPEELVALINRAKVTTAHFVPSMLQGFIQQAGAESCITLRRVICSGEALSAELQNAVLERLPARVYNLYGPTEATVDVTYWECRAGDFSVPIGGPVWNTRVYVLDAGLCPVAVGVQGELYIAGAQLARGYLGRPDLTAERFIANPFGGLGGRMYRTGDVVRWRADGVLEFVGRADAQVKVRGFRIEPGEIETVLATHPSVGQAAVLVREDRPGDKRLVAYVVPAQLSTDSVSVVDADTSLVTGFGSDSDSGVVSVVDVSVLRGVVVERLPDYMVPSAFVVLDALPLTPNGKLDRQALPVPEVAVKVSGRGPRSAREEVLCSLFAEVLGVAEVGIDDGFFDLGGDSIVSIQLVARARAVGLVIAPRDVFERKTVEGLALVAGVVGEALPVVGDGVGVVPLTPIMHQLREQGGPVDGFSQGVLLRVPPGLGVEALTVAVRSVLDHHDVLRARLDIVGDWSLVVPAVGAVDAGWCVRRVAAEGLDGAGLAELVRLEGEAARARLAPREGVMLQVVWFDAGPSEAGRLLVVAHHLVVDGVSWRILLPDLQTAWEAAAANRQAQLQPCGTSFRHWSLQLSSEADMRLPELPLWQGILEGSDPLLGKRALDPARDTWATAKHLSLTLSAAETKPLVFEIPTLLRCGVEDVLLTALLLSVGKWRPQGENSAVPDLFVELERHGRDGDLSGDGVSRTVGWFTSTFPVRLVAPAEEETLREAALQAALKSTKEKLRSVPDNGLGYGLLRHLSSEGSQKLAGKPDPQVLFNYLGRVPVGGKMTAQREWTLSLEGQIGASADPEMPISHSIIVNAVTQDKRNGTELTINWSWPDEVFDEGRVSELSGTFRYFLSALAQSAKSPAAGGLTPSDVGLLNLSQDEIDEFELDELED</sequence>
<dbReference type="InterPro" id="IPR009081">
    <property type="entry name" value="PP-bd_ACP"/>
</dbReference>
<dbReference type="NCBIfam" id="TIGR01733">
    <property type="entry name" value="AA-adenyl-dom"/>
    <property type="match status" value="1"/>
</dbReference>